<evidence type="ECO:0000256" key="6">
    <source>
        <dbReference type="ARBA" id="ARBA00023239"/>
    </source>
</evidence>
<dbReference type="InterPro" id="IPR020557">
    <property type="entry name" value="Fumarate_lyase_CS"/>
</dbReference>
<dbReference type="PRINTS" id="PR00145">
    <property type="entry name" value="ARGSUCLYASE"/>
</dbReference>
<evidence type="ECO:0000256" key="4">
    <source>
        <dbReference type="ARBA" id="ARBA00022571"/>
    </source>
</evidence>
<reference evidence="10" key="1">
    <citation type="submission" date="2016-04" db="EMBL/GenBank/DDBJ databases">
        <authorList>
            <person name="Evans L.H."/>
            <person name="Alamgir A."/>
            <person name="Owens N."/>
            <person name="Weber N.D."/>
            <person name="Virtaneva K."/>
            <person name="Barbian K."/>
            <person name="Babar A."/>
            <person name="Rosenke K."/>
        </authorList>
    </citation>
    <scope>NUCLEOTIDE SEQUENCE</scope>
    <source>
        <strain evidence="10">92-2</strain>
    </source>
</reference>
<dbReference type="InterPro" id="IPR022761">
    <property type="entry name" value="Fumarate_lyase_N"/>
</dbReference>
<accession>A0A212KJY2</accession>
<dbReference type="GO" id="GO:0005829">
    <property type="term" value="C:cytosol"/>
    <property type="evidence" value="ECO:0007669"/>
    <property type="project" value="TreeGrafter"/>
</dbReference>
<dbReference type="NCBIfam" id="TIGR00838">
    <property type="entry name" value="argH"/>
    <property type="match status" value="1"/>
</dbReference>
<sequence>MFCRDLTGQVPGEAALATSNAASPDSFFTENGQTMKTNQSWGGRFAEGPKEAVAQYTDSQSYDRALYAQDIRASQAHARMLGRQGVISQNEARILVNGLDRVREEIEAGNFVWKPELEDVHMNIEARLTELVGDVGKKLHTGRSRNDQVGLTFRLFVADRLETWRQRAALLCSVLADKAAEHKTDILPGCTHLQPAQPVSLAHHLLAYAWMFRRDAMRLEDTLERVRISPLGAAALAGTTYPLDPQSVADEVGFAEIYGNSMDAVSDRDFVLEALFDGSTIMMHLSRLCEEIILWANPAFGFVRLSDGYSTGSSIMPQKKNPDVAELMRGKTGRVYGALTGLLTVMKGLPLAYNRDMQEDKEGFLDADRTVEASLRLMAGMLEELTFRTDRMREACKAGFLNATELADYLVGKGIPFREAHHITGQAVAMAEKAGKGLEDLTLGELQSLEPRIDDSVFAILEYAAAVSRRETPGGTGPRSVETQLEQIHQWLGQNLGEEN</sequence>
<dbReference type="PRINTS" id="PR00149">
    <property type="entry name" value="FUMRATELYASE"/>
</dbReference>
<comment type="subcellular location">
    <subcellularLocation>
        <location evidence="7">Cytoplasm</location>
    </subcellularLocation>
</comment>
<evidence type="ECO:0000313" key="10">
    <source>
        <dbReference type="EMBL" id="SBW11962.1"/>
    </source>
</evidence>
<dbReference type="InterPro" id="IPR009049">
    <property type="entry name" value="Argininosuccinate_lyase"/>
</dbReference>
<evidence type="ECO:0000256" key="2">
    <source>
        <dbReference type="ARBA" id="ARBA00004941"/>
    </source>
</evidence>
<dbReference type="AlphaFoldDB" id="A0A212KJY2"/>
<dbReference type="PANTHER" id="PTHR43814">
    <property type="entry name" value="ARGININOSUCCINATE LYASE"/>
    <property type="match status" value="1"/>
</dbReference>
<dbReference type="Pfam" id="PF00206">
    <property type="entry name" value="Lyase_1"/>
    <property type="match status" value="1"/>
</dbReference>
<dbReference type="PROSITE" id="PS00163">
    <property type="entry name" value="FUMARATE_LYASES"/>
    <property type="match status" value="1"/>
</dbReference>
<evidence type="ECO:0000256" key="3">
    <source>
        <dbReference type="ARBA" id="ARBA00012338"/>
    </source>
</evidence>
<dbReference type="FunFam" id="1.10.275.10:FF:000002">
    <property type="entry name" value="Argininosuccinate lyase"/>
    <property type="match status" value="1"/>
</dbReference>
<dbReference type="EC" id="4.3.2.1" evidence="3 7"/>
<protein>
    <recommendedName>
        <fullName evidence="3 7">Argininosuccinate lyase</fullName>
        <shortName evidence="7">ASAL</shortName>
        <ecNumber evidence="3 7">4.3.2.1</ecNumber>
    </recommendedName>
    <alternativeName>
        <fullName evidence="7">Arginosuccinase</fullName>
    </alternativeName>
</protein>
<gene>
    <name evidence="7 10" type="primary">argH</name>
    <name evidence="10" type="ORF">KM92DES2_20258</name>
</gene>
<dbReference type="EMBL" id="FLUP01000002">
    <property type="protein sequence ID" value="SBW11962.1"/>
    <property type="molecule type" value="Genomic_DNA"/>
</dbReference>
<dbReference type="FunFam" id="1.10.40.30:FF:000001">
    <property type="entry name" value="Argininosuccinate lyase"/>
    <property type="match status" value="1"/>
</dbReference>
<dbReference type="GO" id="GO:0004056">
    <property type="term" value="F:argininosuccinate lyase activity"/>
    <property type="evidence" value="ECO:0007669"/>
    <property type="project" value="UniProtKB-UniRule"/>
</dbReference>
<dbReference type="UniPathway" id="UPA00068">
    <property type="reaction ID" value="UER00114"/>
</dbReference>
<keyword evidence="5 7" id="KW-0028">Amino-acid biosynthesis</keyword>
<dbReference type="InterPro" id="IPR008948">
    <property type="entry name" value="L-Aspartase-like"/>
</dbReference>
<evidence type="ECO:0000256" key="5">
    <source>
        <dbReference type="ARBA" id="ARBA00022605"/>
    </source>
</evidence>
<evidence type="ECO:0000256" key="7">
    <source>
        <dbReference type="HAMAP-Rule" id="MF_00006"/>
    </source>
</evidence>
<dbReference type="Gene3D" id="1.10.275.10">
    <property type="entry name" value="Fumarase/aspartase (N-terminal domain)"/>
    <property type="match status" value="1"/>
</dbReference>
<dbReference type="FunFam" id="1.20.200.10:FF:000015">
    <property type="entry name" value="argininosuccinate lyase isoform X2"/>
    <property type="match status" value="1"/>
</dbReference>
<name>A0A212KJY2_9BACT</name>
<dbReference type="PANTHER" id="PTHR43814:SF1">
    <property type="entry name" value="ARGININOSUCCINATE LYASE"/>
    <property type="match status" value="1"/>
</dbReference>
<dbReference type="SUPFAM" id="SSF48557">
    <property type="entry name" value="L-aspartase-like"/>
    <property type="match status" value="1"/>
</dbReference>
<organism evidence="10">
    <name type="scientific">uncultured Desulfovibrio sp</name>
    <dbReference type="NCBI Taxonomy" id="167968"/>
    <lineage>
        <taxon>Bacteria</taxon>
        <taxon>Pseudomonadati</taxon>
        <taxon>Thermodesulfobacteriota</taxon>
        <taxon>Desulfovibrionia</taxon>
        <taxon>Desulfovibrionales</taxon>
        <taxon>Desulfovibrionaceae</taxon>
        <taxon>Desulfovibrio</taxon>
        <taxon>environmental samples</taxon>
    </lineage>
</organism>
<proteinExistence type="inferred from homology"/>
<keyword evidence="4 7" id="KW-0055">Arginine biosynthesis</keyword>
<dbReference type="Pfam" id="PF14698">
    <property type="entry name" value="ASL_C2"/>
    <property type="match status" value="1"/>
</dbReference>
<feature type="domain" description="Argininosuccinate lyase C-terminal" evidence="9">
    <location>
        <begin position="400"/>
        <end position="467"/>
    </location>
</feature>
<dbReference type="CDD" id="cd01359">
    <property type="entry name" value="Argininosuccinate_lyase"/>
    <property type="match status" value="1"/>
</dbReference>
<evidence type="ECO:0000256" key="1">
    <source>
        <dbReference type="ARBA" id="ARBA00000985"/>
    </source>
</evidence>
<dbReference type="InterPro" id="IPR024083">
    <property type="entry name" value="Fumarase/histidase_N"/>
</dbReference>
<dbReference type="GO" id="GO:0042450">
    <property type="term" value="P:L-arginine biosynthetic process via ornithine"/>
    <property type="evidence" value="ECO:0007669"/>
    <property type="project" value="UniProtKB-UniRule"/>
</dbReference>
<evidence type="ECO:0000259" key="8">
    <source>
        <dbReference type="Pfam" id="PF00206"/>
    </source>
</evidence>
<dbReference type="InterPro" id="IPR000362">
    <property type="entry name" value="Fumarate_lyase_fam"/>
</dbReference>
<dbReference type="Gene3D" id="1.10.40.30">
    <property type="entry name" value="Fumarase/aspartase (C-terminal domain)"/>
    <property type="match status" value="1"/>
</dbReference>
<dbReference type="InterPro" id="IPR029419">
    <property type="entry name" value="Arg_succ_lyase_C"/>
</dbReference>
<dbReference type="Gene3D" id="1.20.200.10">
    <property type="entry name" value="Fumarase/aspartase (Central domain)"/>
    <property type="match status" value="1"/>
</dbReference>
<keyword evidence="6 7" id="KW-0456">Lyase</keyword>
<dbReference type="HAMAP" id="MF_00006">
    <property type="entry name" value="Arg_succ_lyase"/>
    <property type="match status" value="1"/>
</dbReference>
<comment type="similarity">
    <text evidence="7">Belongs to the lyase 1 family. Argininosuccinate lyase subfamily.</text>
</comment>
<comment type="catalytic activity">
    <reaction evidence="1 7">
        <text>2-(N(omega)-L-arginino)succinate = fumarate + L-arginine</text>
        <dbReference type="Rhea" id="RHEA:24020"/>
        <dbReference type="ChEBI" id="CHEBI:29806"/>
        <dbReference type="ChEBI" id="CHEBI:32682"/>
        <dbReference type="ChEBI" id="CHEBI:57472"/>
        <dbReference type="EC" id="4.3.2.1"/>
    </reaction>
</comment>
<evidence type="ECO:0000259" key="9">
    <source>
        <dbReference type="Pfam" id="PF14698"/>
    </source>
</evidence>
<feature type="domain" description="Fumarate lyase N-terminal" evidence="8">
    <location>
        <begin position="50"/>
        <end position="337"/>
    </location>
</feature>
<comment type="pathway">
    <text evidence="2 7">Amino-acid biosynthesis; L-arginine biosynthesis; L-arginine from L-ornithine and carbamoyl phosphate: step 3/3.</text>
</comment>
<keyword evidence="7" id="KW-0963">Cytoplasm</keyword>